<feature type="transmembrane region" description="Helical" evidence="8">
    <location>
        <begin position="876"/>
        <end position="899"/>
    </location>
</feature>
<dbReference type="PROSITE" id="PS50850">
    <property type="entry name" value="MFS"/>
    <property type="match status" value="2"/>
</dbReference>
<keyword evidence="5 8" id="KW-0812">Transmembrane</keyword>
<protein>
    <recommendedName>
        <fullName evidence="9">Major facilitator superfamily (MFS) profile domain-containing protein</fullName>
    </recommendedName>
</protein>
<name>A0A182UIY2_9DIPT</name>
<evidence type="ECO:0000313" key="11">
    <source>
        <dbReference type="Proteomes" id="UP000075902"/>
    </source>
</evidence>
<feature type="transmembrane region" description="Helical" evidence="8">
    <location>
        <begin position="787"/>
        <end position="805"/>
    </location>
</feature>
<feature type="transmembrane region" description="Helical" evidence="8">
    <location>
        <begin position="306"/>
        <end position="326"/>
    </location>
</feature>
<feature type="transmembrane region" description="Helical" evidence="8">
    <location>
        <begin position="430"/>
        <end position="454"/>
    </location>
</feature>
<dbReference type="Gene3D" id="1.20.1250.20">
    <property type="entry name" value="MFS general substrate transporter like domains"/>
    <property type="match status" value="3"/>
</dbReference>
<feature type="domain" description="Major facilitator superfamily (MFS) profile" evidence="9">
    <location>
        <begin position="630"/>
        <end position="1074"/>
    </location>
</feature>
<evidence type="ECO:0000256" key="1">
    <source>
        <dbReference type="ARBA" id="ARBA00004651"/>
    </source>
</evidence>
<feature type="transmembrane region" description="Helical" evidence="8">
    <location>
        <begin position="705"/>
        <end position="724"/>
    </location>
</feature>
<feature type="transmembrane region" description="Helical" evidence="8">
    <location>
        <begin position="760"/>
        <end position="781"/>
    </location>
</feature>
<keyword evidence="7 8" id="KW-0472">Membrane</keyword>
<evidence type="ECO:0000259" key="9">
    <source>
        <dbReference type="PROSITE" id="PS50850"/>
    </source>
</evidence>
<evidence type="ECO:0000256" key="8">
    <source>
        <dbReference type="SAM" id="Phobius"/>
    </source>
</evidence>
<feature type="transmembrane region" description="Helical" evidence="8">
    <location>
        <begin position="21"/>
        <end position="46"/>
    </location>
</feature>
<evidence type="ECO:0000256" key="6">
    <source>
        <dbReference type="ARBA" id="ARBA00022989"/>
    </source>
</evidence>
<evidence type="ECO:0000256" key="4">
    <source>
        <dbReference type="ARBA" id="ARBA00022597"/>
    </source>
</evidence>
<feature type="transmembrane region" description="Helical" evidence="8">
    <location>
        <begin position="994"/>
        <end position="1018"/>
    </location>
</feature>
<dbReference type="Pfam" id="PF00083">
    <property type="entry name" value="Sugar_tr"/>
    <property type="match status" value="3"/>
</dbReference>
<evidence type="ECO:0000256" key="7">
    <source>
        <dbReference type="ARBA" id="ARBA00023136"/>
    </source>
</evidence>
<feature type="transmembrane region" description="Helical" evidence="8">
    <location>
        <begin position="1030"/>
        <end position="1047"/>
    </location>
</feature>
<dbReference type="PANTHER" id="PTHR48021">
    <property type="match status" value="1"/>
</dbReference>
<comment type="subcellular location">
    <subcellularLocation>
        <location evidence="1">Cell membrane</location>
        <topology evidence="1">Multi-pass membrane protein</topology>
    </subcellularLocation>
</comment>
<dbReference type="FunFam" id="1.20.1250.20:FF:000218">
    <property type="entry name" value="facilitated trehalose transporter Tret1"/>
    <property type="match status" value="2"/>
</dbReference>
<feature type="transmembrane region" description="Helical" evidence="8">
    <location>
        <begin position="333"/>
        <end position="355"/>
    </location>
</feature>
<evidence type="ECO:0000313" key="10">
    <source>
        <dbReference type="EnsemblMetazoa" id="AMEC021244-PA"/>
    </source>
</evidence>
<sequence length="1074" mass="116380">MEEQQGSPERANIWARKNLNQVLAVIRIHIITASYGVTVGWPAPIIPLLRSPETPLPSGPVTVDEASWIGSTLCIGGTIGTILFAIIHTYFGKKIALLLTSVPHIILWTLILVGDNVWYIYGARFCSGLTGGGVVSVVPLYIADIADKKIRGTLGSLTIIFINIGLVFIYAAGNYLPYDLIPKIMLVSPVAFIVLVSFLPETPYCLLKKGRLLEAERSLMFYRNISDQQYQTAEFTTEFDELKNFVHTQSTQSRICWADFTTSEAKRGLFIGVFVMALNQFSGIFAILTYAGTILQMSGTGIDPNVALVLVAILNICGNLTSFAIIDRAGRKIMLLLSATGVGLALAVLGAHSYLLTIGYDLQGAEWLPVLALALTLFLGAIGITNIPFFIVPEVMPPKLRSIGSTISGTLLCMFAFVTVKLYPIMMVNIHIYGTVWISSGVCAIAVVIIIFLIPETKGKNLNVQTDSKKIRGILGSFLALTSNGGFLLMYVIGDVLSYHTVALTMLALPLLFTVLMCFVPDTPQTCLKKGRIAEAERSFMFYRGIRTQAEKTSAFRQEFDNMEKFIEHNSGQNSRVTFADFKSREAKLGIFIGVFLMFINQFCGIFAILTYAATIFAGVGSTLSPNTSAIIMVNLIALAHGITLGWVSPSLEYLRSNETHLVGGPMTVEETSWLGASLCIGGMIGVTLYGYLADLIGKRRAMQIIAIPHVAFWLCIIFGNSVLQLCIGRVLAGIAGGGILRIVPLFVADIADPRIRGMLGSLLPVCLNLGTVLAFILGSFVSFRTLPLIVLVLPALFTLAIAFLPETPPCLLRAYRSEKAEQSLMFYRGVRGHFAKSECFRHEFQQLKDGIELETRASGAALSWKDFTTKPARQGLLMGMFLMLLNQSSGSMALITYASSIFELANPPSATNVGVLPASISSIVLATIQLLGTIISLALVDRVGRKLLLILSCLGTTIGYLTLAGYVHFLLPTGSSPSDNAVFEAVPSITNRLLPICSLSFSILLASIGLLTVPFIVMAEVLPSKIRNIGSTICTTIVALSAFAVLKVCKNNNRGTLNTPASALELYLMLGYI</sequence>
<feature type="transmembrane region" description="Helical" evidence="8">
    <location>
        <begin position="674"/>
        <end position="693"/>
    </location>
</feature>
<dbReference type="VEuPathDB" id="VectorBase:AMEC021244"/>
<dbReference type="InterPro" id="IPR005829">
    <property type="entry name" value="Sugar_transporter_CS"/>
</dbReference>
<feature type="transmembrane region" description="Helical" evidence="8">
    <location>
        <begin position="948"/>
        <end position="970"/>
    </location>
</feature>
<organism evidence="10 11">
    <name type="scientific">Anopheles melas</name>
    <dbReference type="NCBI Taxonomy" id="34690"/>
    <lineage>
        <taxon>Eukaryota</taxon>
        <taxon>Metazoa</taxon>
        <taxon>Ecdysozoa</taxon>
        <taxon>Arthropoda</taxon>
        <taxon>Hexapoda</taxon>
        <taxon>Insecta</taxon>
        <taxon>Pterygota</taxon>
        <taxon>Neoptera</taxon>
        <taxon>Endopterygota</taxon>
        <taxon>Diptera</taxon>
        <taxon>Nematocera</taxon>
        <taxon>Culicoidea</taxon>
        <taxon>Culicidae</taxon>
        <taxon>Anophelinae</taxon>
        <taxon>Anopheles</taxon>
    </lineage>
</organism>
<dbReference type="Proteomes" id="UP000075902">
    <property type="component" value="Unassembled WGS sequence"/>
</dbReference>
<feature type="transmembrane region" description="Helical" evidence="8">
    <location>
        <begin position="269"/>
        <end position="294"/>
    </location>
</feature>
<feature type="transmembrane region" description="Helical" evidence="8">
    <location>
        <begin position="474"/>
        <end position="493"/>
    </location>
</feature>
<dbReference type="PANTHER" id="PTHR48021:SF33">
    <property type="entry name" value="AT22075P-RELATED"/>
    <property type="match status" value="1"/>
</dbReference>
<dbReference type="InterPro" id="IPR020846">
    <property type="entry name" value="MFS_dom"/>
</dbReference>
<feature type="domain" description="Major facilitator superfamily (MFS) profile" evidence="9">
    <location>
        <begin position="22"/>
        <end position="458"/>
    </location>
</feature>
<keyword evidence="3" id="KW-1003">Cell membrane</keyword>
<dbReference type="InterPro" id="IPR036259">
    <property type="entry name" value="MFS_trans_sf"/>
</dbReference>
<keyword evidence="2" id="KW-0813">Transport</keyword>
<evidence type="ECO:0000256" key="5">
    <source>
        <dbReference type="ARBA" id="ARBA00022692"/>
    </source>
</evidence>
<dbReference type="STRING" id="34690.A0A182UIY2"/>
<keyword evidence="4" id="KW-0762">Sugar transport</keyword>
<reference evidence="10" key="2">
    <citation type="submission" date="2020-05" db="UniProtKB">
        <authorList>
            <consortium name="EnsemblMetazoa"/>
        </authorList>
    </citation>
    <scope>IDENTIFICATION</scope>
    <source>
        <strain evidence="10">CM1001059</strain>
    </source>
</reference>
<dbReference type="InterPro" id="IPR005828">
    <property type="entry name" value="MFS_sugar_transport-like"/>
</dbReference>
<feature type="transmembrane region" description="Helical" evidence="8">
    <location>
        <begin position="919"/>
        <end position="941"/>
    </location>
</feature>
<dbReference type="GO" id="GO:0022857">
    <property type="term" value="F:transmembrane transporter activity"/>
    <property type="evidence" value="ECO:0007669"/>
    <property type="project" value="InterPro"/>
</dbReference>
<feature type="transmembrane region" description="Helical" evidence="8">
    <location>
        <begin position="367"/>
        <end position="391"/>
    </location>
</feature>
<feature type="transmembrane region" description="Helical" evidence="8">
    <location>
        <begin position="154"/>
        <end position="172"/>
    </location>
</feature>
<feature type="transmembrane region" description="Helical" evidence="8">
    <location>
        <begin position="589"/>
        <end position="618"/>
    </location>
</feature>
<feature type="transmembrane region" description="Helical" evidence="8">
    <location>
        <begin position="95"/>
        <end position="113"/>
    </location>
</feature>
<keyword evidence="11" id="KW-1185">Reference proteome</keyword>
<keyword evidence="6 8" id="KW-1133">Transmembrane helix</keyword>
<reference evidence="11" key="1">
    <citation type="submission" date="2014-01" db="EMBL/GenBank/DDBJ databases">
        <title>The Genome Sequence of Anopheles melas CM1001059_A (V2).</title>
        <authorList>
            <consortium name="The Broad Institute Genomics Platform"/>
            <person name="Neafsey D.E."/>
            <person name="Besansky N."/>
            <person name="Howell P."/>
            <person name="Walton C."/>
            <person name="Young S.K."/>
            <person name="Zeng Q."/>
            <person name="Gargeya S."/>
            <person name="Fitzgerald M."/>
            <person name="Haas B."/>
            <person name="Abouelleil A."/>
            <person name="Allen A.W."/>
            <person name="Alvarado L."/>
            <person name="Arachchi H.M."/>
            <person name="Berlin A.M."/>
            <person name="Chapman S.B."/>
            <person name="Gainer-Dewar J."/>
            <person name="Goldberg J."/>
            <person name="Griggs A."/>
            <person name="Gujja S."/>
            <person name="Hansen M."/>
            <person name="Howarth C."/>
            <person name="Imamovic A."/>
            <person name="Ireland A."/>
            <person name="Larimer J."/>
            <person name="McCowan C."/>
            <person name="Murphy C."/>
            <person name="Pearson M."/>
            <person name="Poon T.W."/>
            <person name="Priest M."/>
            <person name="Roberts A."/>
            <person name="Saif S."/>
            <person name="Shea T."/>
            <person name="Sisk P."/>
            <person name="Sykes S."/>
            <person name="Wortman J."/>
            <person name="Nusbaum C."/>
            <person name="Birren B."/>
        </authorList>
    </citation>
    <scope>NUCLEOTIDE SEQUENCE [LARGE SCALE GENOMIC DNA]</scope>
    <source>
        <strain evidence="11">CM1001059</strain>
    </source>
</reference>
<feature type="transmembrane region" description="Helical" evidence="8">
    <location>
        <begin position="119"/>
        <end position="142"/>
    </location>
</feature>
<dbReference type="InterPro" id="IPR050549">
    <property type="entry name" value="MFS_Trehalose_Transporter"/>
</dbReference>
<evidence type="ECO:0000256" key="3">
    <source>
        <dbReference type="ARBA" id="ARBA00022475"/>
    </source>
</evidence>
<accession>A0A182UIY2</accession>
<proteinExistence type="predicted"/>
<feature type="transmembrane region" description="Helical" evidence="8">
    <location>
        <begin position="184"/>
        <end position="207"/>
    </location>
</feature>
<feature type="transmembrane region" description="Helical" evidence="8">
    <location>
        <begin position="499"/>
        <end position="520"/>
    </location>
</feature>
<dbReference type="PROSITE" id="PS00216">
    <property type="entry name" value="SUGAR_TRANSPORT_1"/>
    <property type="match status" value="2"/>
</dbReference>
<dbReference type="EnsemblMetazoa" id="AMEC021244-RA">
    <property type="protein sequence ID" value="AMEC021244-PA"/>
    <property type="gene ID" value="AMEC021244"/>
</dbReference>
<dbReference type="SUPFAM" id="SSF103473">
    <property type="entry name" value="MFS general substrate transporter"/>
    <property type="match status" value="3"/>
</dbReference>
<feature type="transmembrane region" description="Helical" evidence="8">
    <location>
        <begin position="403"/>
        <end position="424"/>
    </location>
</feature>
<dbReference type="GO" id="GO:0005886">
    <property type="term" value="C:plasma membrane"/>
    <property type="evidence" value="ECO:0007669"/>
    <property type="project" value="UniProtKB-SubCell"/>
</dbReference>
<evidence type="ECO:0000256" key="2">
    <source>
        <dbReference type="ARBA" id="ARBA00022448"/>
    </source>
</evidence>
<feature type="transmembrane region" description="Helical" evidence="8">
    <location>
        <begin position="66"/>
        <end position="88"/>
    </location>
</feature>
<dbReference type="AlphaFoldDB" id="A0A182UIY2"/>